<organism evidence="1 2">
    <name type="scientific">Rhizophagus irregularis</name>
    <dbReference type="NCBI Taxonomy" id="588596"/>
    <lineage>
        <taxon>Eukaryota</taxon>
        <taxon>Fungi</taxon>
        <taxon>Fungi incertae sedis</taxon>
        <taxon>Mucoromycota</taxon>
        <taxon>Glomeromycotina</taxon>
        <taxon>Glomeromycetes</taxon>
        <taxon>Glomerales</taxon>
        <taxon>Glomeraceae</taxon>
        <taxon>Rhizophagus</taxon>
    </lineage>
</organism>
<dbReference type="EMBL" id="LLXI01000500">
    <property type="protein sequence ID" value="PKY46936.1"/>
    <property type="molecule type" value="Genomic_DNA"/>
</dbReference>
<sequence length="127" mass="14549">MDNGLNMVLIGQLMEDIIRLPCTAQMLQLVVGKGLMPAEALVAKVKRLILFFTFPKQMEKLIEIMAFTNRYGKRLKEINLVDEEWEALKKLTNIFKKFAKATDLLGGSTYTTISSFTNNQMRHMSFN</sequence>
<protein>
    <submittedName>
        <fullName evidence="1">Uncharacterized protein</fullName>
    </submittedName>
</protein>
<comment type="caution">
    <text evidence="1">The sequence shown here is derived from an EMBL/GenBank/DDBJ whole genome shotgun (WGS) entry which is preliminary data.</text>
</comment>
<evidence type="ECO:0000313" key="1">
    <source>
        <dbReference type="EMBL" id="PKY46936.1"/>
    </source>
</evidence>
<dbReference type="SUPFAM" id="SSF53098">
    <property type="entry name" value="Ribonuclease H-like"/>
    <property type="match status" value="1"/>
</dbReference>
<keyword evidence="2" id="KW-1185">Reference proteome</keyword>
<dbReference type="VEuPathDB" id="FungiDB:FUN_020805"/>
<dbReference type="InterPro" id="IPR012337">
    <property type="entry name" value="RNaseH-like_sf"/>
</dbReference>
<gene>
    <name evidence="1" type="ORF">RhiirA4_461956</name>
</gene>
<reference evidence="1 2" key="1">
    <citation type="submission" date="2015-10" db="EMBL/GenBank/DDBJ databases">
        <title>Genome analyses suggest a sexual origin of heterokaryosis in a supposedly ancient asexual fungus.</title>
        <authorList>
            <person name="Ropars J."/>
            <person name="Sedzielewska K."/>
            <person name="Noel J."/>
            <person name="Charron P."/>
            <person name="Farinelli L."/>
            <person name="Marton T."/>
            <person name="Kruger M."/>
            <person name="Pelin A."/>
            <person name="Brachmann A."/>
            <person name="Corradi N."/>
        </authorList>
    </citation>
    <scope>NUCLEOTIDE SEQUENCE [LARGE SCALE GENOMIC DNA]</scope>
    <source>
        <strain evidence="1 2">A4</strain>
    </source>
</reference>
<dbReference type="AlphaFoldDB" id="A0A2I1GJX3"/>
<proteinExistence type="predicted"/>
<dbReference type="Proteomes" id="UP000234323">
    <property type="component" value="Unassembled WGS sequence"/>
</dbReference>
<accession>A0A2I1GJX3</accession>
<name>A0A2I1GJX3_9GLOM</name>
<evidence type="ECO:0000313" key="2">
    <source>
        <dbReference type="Proteomes" id="UP000234323"/>
    </source>
</evidence>